<evidence type="ECO:0000313" key="5">
    <source>
        <dbReference type="Proteomes" id="UP000320055"/>
    </source>
</evidence>
<dbReference type="EMBL" id="CAACVJ010000122">
    <property type="protein sequence ID" value="VEP13616.1"/>
    <property type="molecule type" value="Genomic_DNA"/>
</dbReference>
<evidence type="ECO:0000259" key="3">
    <source>
        <dbReference type="Pfam" id="PF07992"/>
    </source>
</evidence>
<protein>
    <submittedName>
        <fullName evidence="4">Thioredoxin reductase</fullName>
    </submittedName>
</protein>
<evidence type="ECO:0000313" key="4">
    <source>
        <dbReference type="EMBL" id="VEP13616.1"/>
    </source>
</evidence>
<gene>
    <name evidence="4" type="ORF">H1P_2080011</name>
</gene>
<keyword evidence="5" id="KW-1185">Reference proteome</keyword>
<dbReference type="AlphaFoldDB" id="A0A563VQ73"/>
<keyword evidence="2" id="KW-0560">Oxidoreductase</keyword>
<organism evidence="4 5">
    <name type="scientific">Hyella patelloides LEGE 07179</name>
    <dbReference type="NCBI Taxonomy" id="945734"/>
    <lineage>
        <taxon>Bacteria</taxon>
        <taxon>Bacillati</taxon>
        <taxon>Cyanobacteriota</taxon>
        <taxon>Cyanophyceae</taxon>
        <taxon>Pleurocapsales</taxon>
        <taxon>Hyellaceae</taxon>
        <taxon>Hyella</taxon>
    </lineage>
</organism>
<proteinExistence type="predicted"/>
<dbReference type="PRINTS" id="PR00469">
    <property type="entry name" value="PNDRDTASEII"/>
</dbReference>
<dbReference type="Proteomes" id="UP000320055">
    <property type="component" value="Unassembled WGS sequence"/>
</dbReference>
<dbReference type="Pfam" id="PF07992">
    <property type="entry name" value="Pyr_redox_2"/>
    <property type="match status" value="1"/>
</dbReference>
<sequence>MLLATGVSWRRLNIPGCEHLTGRGVYYGAAKTEAIACQDEHIYLIGGANSAGQAAMYFSQYASKVTMLVRGNSLTKSMSQYLIEQIDATPNIDVVTHTEVVEVAGDSKLETLTLLHNDTGEKETVNATSLFIFIGAQPETDWLEGVVTRDRRGYILTGTDLKQNGQRISGWHLDRDPFLLESSVPGIFVAGDVRHQSVKRVASGVGEGSISIMFVHRYLSEVRA</sequence>
<dbReference type="InterPro" id="IPR023753">
    <property type="entry name" value="FAD/NAD-binding_dom"/>
</dbReference>
<feature type="domain" description="FAD/NAD(P)-binding" evidence="3">
    <location>
        <begin position="2"/>
        <end position="208"/>
    </location>
</feature>
<accession>A0A563VQ73</accession>
<dbReference type="SUPFAM" id="SSF51905">
    <property type="entry name" value="FAD/NAD(P)-binding domain"/>
    <property type="match status" value="1"/>
</dbReference>
<evidence type="ECO:0000256" key="1">
    <source>
        <dbReference type="ARBA" id="ARBA00022630"/>
    </source>
</evidence>
<dbReference type="InterPro" id="IPR036188">
    <property type="entry name" value="FAD/NAD-bd_sf"/>
</dbReference>
<dbReference type="Gene3D" id="3.50.50.60">
    <property type="entry name" value="FAD/NAD(P)-binding domain"/>
    <property type="match status" value="2"/>
</dbReference>
<evidence type="ECO:0000256" key="2">
    <source>
        <dbReference type="ARBA" id="ARBA00023002"/>
    </source>
</evidence>
<dbReference type="PRINTS" id="PR00368">
    <property type="entry name" value="FADPNR"/>
</dbReference>
<dbReference type="InterPro" id="IPR050097">
    <property type="entry name" value="Ferredoxin-NADP_redctase_2"/>
</dbReference>
<keyword evidence="1" id="KW-0285">Flavoprotein</keyword>
<dbReference type="GO" id="GO:0016491">
    <property type="term" value="F:oxidoreductase activity"/>
    <property type="evidence" value="ECO:0007669"/>
    <property type="project" value="UniProtKB-KW"/>
</dbReference>
<name>A0A563VQ73_9CYAN</name>
<reference evidence="4 5" key="1">
    <citation type="submission" date="2019-01" db="EMBL/GenBank/DDBJ databases">
        <authorList>
            <person name="Brito A."/>
        </authorList>
    </citation>
    <scope>NUCLEOTIDE SEQUENCE [LARGE SCALE GENOMIC DNA]</scope>
    <source>
        <strain evidence="4">1</strain>
    </source>
</reference>
<dbReference type="PANTHER" id="PTHR48105">
    <property type="entry name" value="THIOREDOXIN REDUCTASE 1-RELATED-RELATED"/>
    <property type="match status" value="1"/>
</dbReference>